<comment type="subcellular location">
    <subcellularLocation>
        <location evidence="1">Cytoplasm</location>
        <location evidence="1">Cytoskeleton</location>
        <location evidence="1">Spindle</location>
    </subcellularLocation>
</comment>
<keyword evidence="10" id="KW-0131">Cell cycle</keyword>
<keyword evidence="7" id="KW-0498">Mitosis</keyword>
<dbReference type="Pfam" id="PF00498">
    <property type="entry name" value="FHA"/>
    <property type="match status" value="1"/>
</dbReference>
<comment type="caution">
    <text evidence="20">The sequence shown here is derived from an EMBL/GenBank/DDBJ whole genome shotgun (WGS) entry which is preliminary data.</text>
</comment>
<organism evidence="20 21">
    <name type="scientific">Marmota monax</name>
    <name type="common">Woodchuck</name>
    <dbReference type="NCBI Taxonomy" id="9995"/>
    <lineage>
        <taxon>Eukaryota</taxon>
        <taxon>Metazoa</taxon>
        <taxon>Chordata</taxon>
        <taxon>Craniata</taxon>
        <taxon>Vertebrata</taxon>
        <taxon>Euteleostomi</taxon>
        <taxon>Mammalia</taxon>
        <taxon>Eutheria</taxon>
        <taxon>Euarchontoglires</taxon>
        <taxon>Glires</taxon>
        <taxon>Rodentia</taxon>
        <taxon>Sciuromorpha</taxon>
        <taxon>Sciuridae</taxon>
        <taxon>Xerinae</taxon>
        <taxon>Marmotini</taxon>
        <taxon>Marmota</taxon>
    </lineage>
</organism>
<dbReference type="Proteomes" id="UP000335636">
    <property type="component" value="Unassembled WGS sequence"/>
</dbReference>
<dbReference type="EC" id="2.7.11.1" evidence="2"/>
<keyword evidence="9 14" id="KW-0067">ATP-binding</keyword>
<feature type="binding site" evidence="14">
    <location>
        <begin position="115"/>
        <end position="117"/>
    </location>
    <ligand>
        <name>ATP</name>
        <dbReference type="ChEBI" id="CHEBI:30616"/>
    </ligand>
</feature>
<keyword evidence="3 17" id="KW-0723">Serine/threonine-protein kinase</keyword>
<feature type="region of interest" description="Disordered" evidence="18">
    <location>
        <begin position="1"/>
        <end position="22"/>
    </location>
</feature>
<dbReference type="InterPro" id="IPR008984">
    <property type="entry name" value="SMAD_FHA_dom_sf"/>
</dbReference>
<dbReference type="Gene3D" id="1.10.510.10">
    <property type="entry name" value="Transferase(Phosphotransferase) domain 1"/>
    <property type="match status" value="1"/>
</dbReference>
<evidence type="ECO:0000313" key="21">
    <source>
        <dbReference type="Proteomes" id="UP000335636"/>
    </source>
</evidence>
<evidence type="ECO:0000259" key="19">
    <source>
        <dbReference type="PROSITE" id="PS50011"/>
    </source>
</evidence>
<keyword evidence="5" id="KW-0808">Transferase</keyword>
<evidence type="ECO:0000256" key="10">
    <source>
        <dbReference type="ARBA" id="ARBA00023306"/>
    </source>
</evidence>
<feature type="cross-link" description="Glycyl lysine isopeptide (Lys-Gly) (interchain with G-Cter in SUMO2)" evidence="15">
    <location>
        <position position="162"/>
    </location>
</feature>
<dbReference type="SMART" id="SM00220">
    <property type="entry name" value="S_TKc"/>
    <property type="match status" value="1"/>
</dbReference>
<dbReference type="AlphaFoldDB" id="A0A5E4ATI0"/>
<comment type="catalytic activity">
    <reaction evidence="12">
        <text>L-seryl-[protein] + ATP = O-phospho-L-seryl-[protein] + ADP + H(+)</text>
        <dbReference type="Rhea" id="RHEA:17989"/>
        <dbReference type="Rhea" id="RHEA-COMP:9863"/>
        <dbReference type="Rhea" id="RHEA-COMP:11604"/>
        <dbReference type="ChEBI" id="CHEBI:15378"/>
        <dbReference type="ChEBI" id="CHEBI:29999"/>
        <dbReference type="ChEBI" id="CHEBI:30616"/>
        <dbReference type="ChEBI" id="CHEBI:83421"/>
        <dbReference type="ChEBI" id="CHEBI:456216"/>
        <dbReference type="EC" id="2.7.11.1"/>
    </reaction>
</comment>
<evidence type="ECO:0000256" key="5">
    <source>
        <dbReference type="ARBA" id="ARBA00022679"/>
    </source>
</evidence>
<dbReference type="PROSITE" id="PS00107">
    <property type="entry name" value="PROTEIN_KINASE_ATP"/>
    <property type="match status" value="1"/>
</dbReference>
<gene>
    <name evidence="20" type="ORF">MONAX_5E025356</name>
</gene>
<dbReference type="InterPro" id="IPR000253">
    <property type="entry name" value="FHA_dom"/>
</dbReference>
<evidence type="ECO:0000256" key="15">
    <source>
        <dbReference type="PIRSR" id="PIRSR630616-3"/>
    </source>
</evidence>
<feature type="binding site" evidence="14">
    <location>
        <begin position="164"/>
        <end position="165"/>
    </location>
    <ligand>
        <name>ATP</name>
        <dbReference type="ChEBI" id="CHEBI:30616"/>
    </ligand>
</feature>
<evidence type="ECO:0000256" key="7">
    <source>
        <dbReference type="ARBA" id="ARBA00022776"/>
    </source>
</evidence>
<comment type="catalytic activity">
    <reaction evidence="11">
        <text>L-threonyl-[protein] + ATP = O-phospho-L-threonyl-[protein] + ADP + H(+)</text>
        <dbReference type="Rhea" id="RHEA:46608"/>
        <dbReference type="Rhea" id="RHEA-COMP:11060"/>
        <dbReference type="Rhea" id="RHEA-COMP:11605"/>
        <dbReference type="ChEBI" id="CHEBI:15378"/>
        <dbReference type="ChEBI" id="CHEBI:30013"/>
        <dbReference type="ChEBI" id="CHEBI:30616"/>
        <dbReference type="ChEBI" id="CHEBI:61977"/>
        <dbReference type="ChEBI" id="CHEBI:456216"/>
        <dbReference type="EC" id="2.7.11.1"/>
    </reaction>
</comment>
<dbReference type="Gene3D" id="3.30.200.20">
    <property type="entry name" value="Phosphorylase Kinase, domain 1"/>
    <property type="match status" value="1"/>
</dbReference>
<keyword evidence="8" id="KW-0418">Kinase</keyword>
<evidence type="ECO:0000256" key="11">
    <source>
        <dbReference type="ARBA" id="ARBA00047899"/>
    </source>
</evidence>
<dbReference type="GO" id="GO:0005524">
    <property type="term" value="F:ATP binding"/>
    <property type="evidence" value="ECO:0007669"/>
    <property type="project" value="UniProtKB-UniRule"/>
</dbReference>
<proteinExistence type="inferred from homology"/>
<feature type="binding site" evidence="14">
    <location>
        <position position="47"/>
    </location>
    <ligand>
        <name>ATP</name>
        <dbReference type="ChEBI" id="CHEBI:30616"/>
    </ligand>
</feature>
<dbReference type="FunFam" id="3.30.200.20:FF:000042">
    <property type="entry name" value="Aurora kinase A"/>
    <property type="match status" value="1"/>
</dbReference>
<dbReference type="PANTHER" id="PTHR24350">
    <property type="entry name" value="SERINE/THREONINE-PROTEIN KINASE IAL-RELATED"/>
    <property type="match status" value="1"/>
</dbReference>
<evidence type="ECO:0000313" key="20">
    <source>
        <dbReference type="EMBL" id="VTJ60707.1"/>
    </source>
</evidence>
<feature type="binding site" evidence="14 16">
    <location>
        <position position="66"/>
    </location>
    <ligand>
        <name>ATP</name>
        <dbReference type="ChEBI" id="CHEBI:30616"/>
    </ligand>
</feature>
<sequence>MEQAMDAIRSSAAHGQKVRENSIGVRNSRQPLTINDFEIGRPLGKGKFGNVYLAREKKSHFIVALKVLFKSQIEKEGVEHQLRREIEIQAHLQHPNILRLYNYFYDRRRIYLILEYAPRGELYKELQKCGTFDEQRTATIMEELADALIYCHGKKVIHRDIKPENLLLGLQGELKIADFGWSVHAPSLRRKTMCGTLDYLPPEMIEGRTHNEKVDLWCIGILCYELLVGNPPFESASHNETYRRIVKVDLKFPPSMPAGAQDLICKLLKHNPSERLPLAQPLEKVHGPLSPKADLLVHIMSTFEDADTEETVTCLHMTVYHPGQLQSGIFQSITFYDRKKFPSTEVIKFGRNSNICHYVFQDKQASRIQFSLQPFKQFNSAVLSFEIKNMSRKTSLIVDSQVLGYLNKMDLPYRCMIRFGEYQFLLEKEDGESLEWFETRFLFSPRPLLQENWPAQTPIPENGSCSSCSTQSPLPTEMDENEL</sequence>
<dbReference type="EMBL" id="CABDUW010000153">
    <property type="protein sequence ID" value="VTJ60707.1"/>
    <property type="molecule type" value="Genomic_DNA"/>
</dbReference>
<keyword evidence="21" id="KW-1185">Reference proteome</keyword>
<dbReference type="Pfam" id="PF00069">
    <property type="entry name" value="Pkinase"/>
    <property type="match status" value="1"/>
</dbReference>
<dbReference type="GO" id="GO:0004674">
    <property type="term" value="F:protein serine/threonine kinase activity"/>
    <property type="evidence" value="ECO:0007669"/>
    <property type="project" value="UniProtKB-KW"/>
</dbReference>
<evidence type="ECO:0000256" key="1">
    <source>
        <dbReference type="ARBA" id="ARBA00004186"/>
    </source>
</evidence>
<evidence type="ECO:0000256" key="16">
    <source>
        <dbReference type="PROSITE-ProRule" id="PRU10141"/>
    </source>
</evidence>
<evidence type="ECO:0000256" key="4">
    <source>
        <dbReference type="ARBA" id="ARBA00022618"/>
    </source>
</evidence>
<accession>A0A5E4ATI0</accession>
<protein>
    <recommendedName>
        <fullName evidence="2">non-specific serine/threonine protein kinase</fullName>
        <ecNumber evidence="2">2.7.11.1</ecNumber>
    </recommendedName>
</protein>
<dbReference type="GO" id="GO:0051301">
    <property type="term" value="P:cell division"/>
    <property type="evidence" value="ECO:0007669"/>
    <property type="project" value="UniProtKB-KW"/>
</dbReference>
<feature type="domain" description="Protein kinase" evidence="19">
    <location>
        <begin position="37"/>
        <end position="289"/>
    </location>
</feature>
<dbReference type="InterPro" id="IPR011009">
    <property type="entry name" value="Kinase-like_dom_sf"/>
</dbReference>
<dbReference type="GO" id="GO:0005819">
    <property type="term" value="C:spindle"/>
    <property type="evidence" value="ECO:0007669"/>
    <property type="project" value="UniProtKB-SubCell"/>
</dbReference>
<reference evidence="20" key="1">
    <citation type="submission" date="2019-04" db="EMBL/GenBank/DDBJ databases">
        <authorList>
            <person name="Alioto T."/>
            <person name="Alioto T."/>
        </authorList>
    </citation>
    <scope>NUCLEOTIDE SEQUENCE [LARGE SCALE GENOMIC DNA]</scope>
</reference>
<evidence type="ECO:0000256" key="3">
    <source>
        <dbReference type="ARBA" id="ARBA00022527"/>
    </source>
</evidence>
<dbReference type="InterPro" id="IPR008271">
    <property type="entry name" value="Ser/Thr_kinase_AS"/>
</dbReference>
<feature type="compositionally biased region" description="Polar residues" evidence="18">
    <location>
        <begin position="463"/>
        <end position="474"/>
    </location>
</feature>
<dbReference type="InterPro" id="IPR017441">
    <property type="entry name" value="Protein_kinase_ATP_BS"/>
</dbReference>
<evidence type="ECO:0000256" key="8">
    <source>
        <dbReference type="ARBA" id="ARBA00022777"/>
    </source>
</evidence>
<keyword evidence="4" id="KW-0132">Cell division</keyword>
<evidence type="ECO:0000256" key="2">
    <source>
        <dbReference type="ARBA" id="ARBA00012513"/>
    </source>
</evidence>
<dbReference type="InterPro" id="IPR000719">
    <property type="entry name" value="Prot_kinase_dom"/>
</dbReference>
<evidence type="ECO:0000256" key="13">
    <source>
        <dbReference type="PIRSR" id="PIRSR630616-1"/>
    </source>
</evidence>
<dbReference type="SUPFAM" id="SSF49879">
    <property type="entry name" value="SMAD/FHA domain"/>
    <property type="match status" value="1"/>
</dbReference>
<feature type="active site" description="Proton acceptor" evidence="13">
    <location>
        <position position="160"/>
    </location>
</feature>
<evidence type="ECO:0000256" key="12">
    <source>
        <dbReference type="ARBA" id="ARBA00048679"/>
    </source>
</evidence>
<name>A0A5E4ATI0_MARMO</name>
<dbReference type="InterPro" id="IPR030616">
    <property type="entry name" value="Aur-like"/>
</dbReference>
<dbReference type="PROSITE" id="PS00108">
    <property type="entry name" value="PROTEIN_KINASE_ST"/>
    <property type="match status" value="1"/>
</dbReference>
<evidence type="ECO:0000256" key="17">
    <source>
        <dbReference type="RuleBase" id="RU000304"/>
    </source>
</evidence>
<feature type="region of interest" description="Disordered" evidence="18">
    <location>
        <begin position="453"/>
        <end position="483"/>
    </location>
</feature>
<evidence type="ECO:0000256" key="14">
    <source>
        <dbReference type="PIRSR" id="PIRSR630616-2"/>
    </source>
</evidence>
<comment type="similarity">
    <text evidence="17">Belongs to the protein kinase superfamily.</text>
</comment>
<feature type="binding site" evidence="14">
    <location>
        <position position="178"/>
    </location>
    <ligand>
        <name>ATP</name>
        <dbReference type="ChEBI" id="CHEBI:30616"/>
    </ligand>
</feature>
<dbReference type="PROSITE" id="PS50011">
    <property type="entry name" value="PROTEIN_KINASE_DOM"/>
    <property type="match status" value="1"/>
</dbReference>
<dbReference type="FunFam" id="1.10.510.10:FF:000235">
    <property type="entry name" value="Serine/threonine-protein kinase ark1"/>
    <property type="match status" value="1"/>
</dbReference>
<dbReference type="CDD" id="cd22714">
    <property type="entry name" value="FHA_TIFA"/>
    <property type="match status" value="1"/>
</dbReference>
<dbReference type="SUPFAM" id="SSF56112">
    <property type="entry name" value="Protein kinase-like (PK-like)"/>
    <property type="match status" value="1"/>
</dbReference>
<evidence type="ECO:0000256" key="9">
    <source>
        <dbReference type="ARBA" id="ARBA00022840"/>
    </source>
</evidence>
<evidence type="ECO:0000256" key="18">
    <source>
        <dbReference type="SAM" id="MobiDB-lite"/>
    </source>
</evidence>
<keyword evidence="6 14" id="KW-0547">Nucleotide-binding</keyword>
<evidence type="ECO:0000256" key="6">
    <source>
        <dbReference type="ARBA" id="ARBA00022741"/>
    </source>
</evidence>